<sequence length="192" mass="20306">MNRLAPALLCSLLVTACSAEVAIDSDPISTTVPVTSIFEPTYAEVAIDLPADTQDLAVLVKEVTATLTVVNPSTVFTLNASARLSLEGTATPDQPIIYTPRNLPPYYAKSQELLSANFGPASRTEATIPSSETFLKAVRQPRIWFIVANTISNATPGTGGLPVEIRLENAILHVVVEKNFSGLEGALGITGL</sequence>
<dbReference type="PROSITE" id="PS51257">
    <property type="entry name" value="PROKAR_LIPOPROTEIN"/>
    <property type="match status" value="1"/>
</dbReference>
<evidence type="ECO:0000313" key="2">
    <source>
        <dbReference type="EMBL" id="ATB43912.1"/>
    </source>
</evidence>
<accession>A0A250JKA6</accession>
<keyword evidence="2" id="KW-0449">Lipoprotein</keyword>
<dbReference type="Proteomes" id="UP000217257">
    <property type="component" value="Chromosome"/>
</dbReference>
<name>A0A250JKA6_9BACT</name>
<feature type="signal peptide" evidence="1">
    <location>
        <begin position="1"/>
        <end position="19"/>
    </location>
</feature>
<gene>
    <name evidence="2" type="ORF">CYFUS_009393</name>
</gene>
<organism evidence="2 3">
    <name type="scientific">Cystobacter fuscus</name>
    <dbReference type="NCBI Taxonomy" id="43"/>
    <lineage>
        <taxon>Bacteria</taxon>
        <taxon>Pseudomonadati</taxon>
        <taxon>Myxococcota</taxon>
        <taxon>Myxococcia</taxon>
        <taxon>Myxococcales</taxon>
        <taxon>Cystobacterineae</taxon>
        <taxon>Archangiaceae</taxon>
        <taxon>Cystobacter</taxon>
    </lineage>
</organism>
<proteinExistence type="predicted"/>
<feature type="chain" id="PRO_5013100703" evidence="1">
    <location>
        <begin position="20"/>
        <end position="192"/>
    </location>
</feature>
<evidence type="ECO:0000313" key="3">
    <source>
        <dbReference type="Proteomes" id="UP000217257"/>
    </source>
</evidence>
<keyword evidence="1" id="KW-0732">Signal</keyword>
<evidence type="ECO:0000256" key="1">
    <source>
        <dbReference type="SAM" id="SignalP"/>
    </source>
</evidence>
<reference evidence="2 3" key="1">
    <citation type="submission" date="2017-06" db="EMBL/GenBank/DDBJ databases">
        <title>Sequencing and comparative analysis of myxobacterial genomes.</title>
        <authorList>
            <person name="Rupp O."/>
            <person name="Goesmann A."/>
            <person name="Sogaard-Andersen L."/>
        </authorList>
    </citation>
    <scope>NUCLEOTIDE SEQUENCE [LARGE SCALE GENOMIC DNA]</scope>
    <source>
        <strain evidence="2 3">DSM 52655</strain>
    </source>
</reference>
<protein>
    <submittedName>
        <fullName evidence="2">Lipoprotein</fullName>
    </submittedName>
</protein>
<dbReference type="AlphaFoldDB" id="A0A250JKA6"/>
<dbReference type="KEGG" id="cfus:CYFUS_009393"/>
<dbReference type="RefSeq" id="WP_095991257.1">
    <property type="nucleotide sequence ID" value="NZ_CP022098.1"/>
</dbReference>
<dbReference type="EMBL" id="CP022098">
    <property type="protein sequence ID" value="ATB43912.1"/>
    <property type="molecule type" value="Genomic_DNA"/>
</dbReference>